<evidence type="ECO:0000256" key="1">
    <source>
        <dbReference type="ARBA" id="ARBA00009156"/>
    </source>
</evidence>
<dbReference type="InterPro" id="IPR018484">
    <property type="entry name" value="FGGY_N"/>
</dbReference>
<evidence type="ECO:0000313" key="10">
    <source>
        <dbReference type="Proteomes" id="UP000287352"/>
    </source>
</evidence>
<dbReference type="Gene3D" id="3.30.420.40">
    <property type="match status" value="2"/>
</dbReference>
<name>A0A402A155_9CHLR</name>
<evidence type="ECO:0000256" key="2">
    <source>
        <dbReference type="ARBA" id="ARBA00022679"/>
    </source>
</evidence>
<comment type="similarity">
    <text evidence="1">Belongs to the FGGY kinase family.</text>
</comment>
<dbReference type="SUPFAM" id="SSF53067">
    <property type="entry name" value="Actin-like ATPase domain"/>
    <property type="match status" value="2"/>
</dbReference>
<comment type="caution">
    <text evidence="9">The sequence shown here is derived from an EMBL/GenBank/DDBJ whole genome shotgun (WGS) entry which is preliminary data.</text>
</comment>
<dbReference type="RefSeq" id="WP_126580460.1">
    <property type="nucleotide sequence ID" value="NZ_BIFR01000001.1"/>
</dbReference>
<keyword evidence="4 9" id="KW-0418">Kinase</keyword>
<dbReference type="PANTHER" id="PTHR43095">
    <property type="entry name" value="SUGAR KINASE"/>
    <property type="match status" value="1"/>
</dbReference>
<dbReference type="Pfam" id="PF02782">
    <property type="entry name" value="FGGY_C"/>
    <property type="match status" value="1"/>
</dbReference>
<dbReference type="GO" id="GO:0005524">
    <property type="term" value="F:ATP binding"/>
    <property type="evidence" value="ECO:0007669"/>
    <property type="project" value="UniProtKB-KW"/>
</dbReference>
<dbReference type="AlphaFoldDB" id="A0A402A155"/>
<organism evidence="9 10">
    <name type="scientific">Tengunoibacter tsumagoiensis</name>
    <dbReference type="NCBI Taxonomy" id="2014871"/>
    <lineage>
        <taxon>Bacteria</taxon>
        <taxon>Bacillati</taxon>
        <taxon>Chloroflexota</taxon>
        <taxon>Ktedonobacteria</taxon>
        <taxon>Ktedonobacterales</taxon>
        <taxon>Dictyobacteraceae</taxon>
        <taxon>Tengunoibacter</taxon>
    </lineage>
</organism>
<gene>
    <name evidence="9" type="primary">rhaB</name>
    <name evidence="9" type="ORF">KTT_27370</name>
</gene>
<keyword evidence="2" id="KW-0808">Transferase</keyword>
<evidence type="ECO:0000256" key="3">
    <source>
        <dbReference type="ARBA" id="ARBA00022741"/>
    </source>
</evidence>
<keyword evidence="3" id="KW-0547">Nucleotide-binding</keyword>
<dbReference type="InterPro" id="IPR043129">
    <property type="entry name" value="ATPase_NBD"/>
</dbReference>
<dbReference type="InterPro" id="IPR050406">
    <property type="entry name" value="FGGY_Carb_Kinase"/>
</dbReference>
<keyword evidence="6" id="KW-0684">Rhamnose metabolism</keyword>
<dbReference type="InterPro" id="IPR018485">
    <property type="entry name" value="FGGY_C"/>
</dbReference>
<feature type="domain" description="Carbohydrate kinase FGGY C-terminal" evidence="8">
    <location>
        <begin position="255"/>
        <end position="446"/>
    </location>
</feature>
<dbReference type="EMBL" id="BIFR01000001">
    <property type="protein sequence ID" value="GCE12878.1"/>
    <property type="molecule type" value="Genomic_DNA"/>
</dbReference>
<evidence type="ECO:0000256" key="5">
    <source>
        <dbReference type="ARBA" id="ARBA00022840"/>
    </source>
</evidence>
<protein>
    <submittedName>
        <fullName evidence="9">Rhamnulokinase</fullName>
    </submittedName>
</protein>
<dbReference type="Pfam" id="PF00370">
    <property type="entry name" value="FGGY_N"/>
    <property type="match status" value="1"/>
</dbReference>
<dbReference type="GO" id="GO:0008993">
    <property type="term" value="F:rhamnulokinase activity"/>
    <property type="evidence" value="ECO:0007669"/>
    <property type="project" value="InterPro"/>
</dbReference>
<sequence>MVNTLAFDLGASSGRAVVGSLEGDHLSIVDTHRFPNEPVHVQGHMYWDILRLFHEIKQGLIATRLKGYTELQSIGIDTWAVDFGLLDINGDLLGNPYHYRDPQTDGIMEALLKRVPRSELFQQTGIQFLPFNTIYQLIALKQNHSPLLTQARTLLLIPELLRYFLTGKKISEWTVASTSQLCNPFTATWDHHLIEYLELPHYLFLKPQQPGSPSGTILPEIAAEVGYCELPVIAVAEHDTASAVIAVPAQEKDFAYLSCGTWSLLGTEVAAPVINQQALELNITNEGGINGSSRLLKNVTGLWLIQECRRIWRNEGLIATYEEEQSAIQKAEPFQSLINPDDPMFIHPIDMPQQIQKYCSETNQVVPQSPGALLRCIIESLALRYRFVLEQIEILTQKDFRGLHMVGGGAQNAILCQYTANALKRPVWAGPFEGTAIGNLLVQFLASGHIRDMQHARSIVRNSFSIETYEPTDTEVWEQAYRRFCTLFSA</sequence>
<dbReference type="CDD" id="cd07771">
    <property type="entry name" value="ASKHA_NBD_FGGY_RhaB-like"/>
    <property type="match status" value="1"/>
</dbReference>
<dbReference type="OrthoDB" id="9761504at2"/>
<evidence type="ECO:0000256" key="6">
    <source>
        <dbReference type="ARBA" id="ARBA00023308"/>
    </source>
</evidence>
<dbReference type="Proteomes" id="UP000287352">
    <property type="component" value="Unassembled WGS sequence"/>
</dbReference>
<accession>A0A402A155</accession>
<evidence type="ECO:0000259" key="8">
    <source>
        <dbReference type="Pfam" id="PF02782"/>
    </source>
</evidence>
<feature type="domain" description="Carbohydrate kinase FGGY N-terminal" evidence="7">
    <location>
        <begin position="5"/>
        <end position="245"/>
    </location>
</feature>
<proteinExistence type="inferred from homology"/>
<dbReference type="PANTHER" id="PTHR43095:SF5">
    <property type="entry name" value="XYLULOSE KINASE"/>
    <property type="match status" value="1"/>
</dbReference>
<reference evidence="10" key="1">
    <citation type="submission" date="2018-12" db="EMBL/GenBank/DDBJ databases">
        <title>Tengunoibacter tsumagoiensis gen. nov., sp. nov., Dictyobacter kobayashii sp. nov., D. alpinus sp. nov., and D. joshuensis sp. nov. and description of Dictyobacteraceae fam. nov. within the order Ktedonobacterales isolated from Tengu-no-mugimeshi.</title>
        <authorList>
            <person name="Wang C.M."/>
            <person name="Zheng Y."/>
            <person name="Sakai Y."/>
            <person name="Toyoda A."/>
            <person name="Minakuchi Y."/>
            <person name="Abe K."/>
            <person name="Yokota A."/>
            <person name="Yabe S."/>
        </authorList>
    </citation>
    <scope>NUCLEOTIDE SEQUENCE [LARGE SCALE GENOMIC DNA]</scope>
    <source>
        <strain evidence="10">Uno3</strain>
    </source>
</reference>
<evidence type="ECO:0000256" key="4">
    <source>
        <dbReference type="ARBA" id="ARBA00022777"/>
    </source>
</evidence>
<keyword evidence="10" id="KW-1185">Reference proteome</keyword>
<keyword evidence="5" id="KW-0067">ATP-binding</keyword>
<dbReference type="InterPro" id="IPR013449">
    <property type="entry name" value="Rhamnulokinase"/>
</dbReference>
<evidence type="ECO:0000259" key="7">
    <source>
        <dbReference type="Pfam" id="PF00370"/>
    </source>
</evidence>
<evidence type="ECO:0000313" key="9">
    <source>
        <dbReference type="EMBL" id="GCE12878.1"/>
    </source>
</evidence>
<dbReference type="GO" id="GO:0019301">
    <property type="term" value="P:rhamnose catabolic process"/>
    <property type="evidence" value="ECO:0007669"/>
    <property type="project" value="InterPro"/>
</dbReference>